<dbReference type="GO" id="GO:0005987">
    <property type="term" value="P:sucrose catabolic process"/>
    <property type="evidence" value="ECO:0007669"/>
    <property type="project" value="TreeGrafter"/>
</dbReference>
<accession>A0A8J2PUN3</accession>
<dbReference type="OrthoDB" id="202537at2759"/>
<dbReference type="Proteomes" id="UP000708208">
    <property type="component" value="Unassembled WGS sequence"/>
</dbReference>
<evidence type="ECO:0000259" key="5">
    <source>
        <dbReference type="Pfam" id="PF00251"/>
    </source>
</evidence>
<feature type="domain" description="Glycosyl hydrolase family 32 C-terminal" evidence="6">
    <location>
        <begin position="398"/>
        <end position="496"/>
    </location>
</feature>
<comment type="caution">
    <text evidence="7">The sequence shown here is derived from an EMBL/GenBank/DDBJ whole genome shotgun (WGS) entry which is preliminary data.</text>
</comment>
<keyword evidence="8" id="KW-1185">Reference proteome</keyword>
<evidence type="ECO:0000259" key="6">
    <source>
        <dbReference type="Pfam" id="PF08244"/>
    </source>
</evidence>
<feature type="domain" description="Glycosyl hydrolase family 32 N-terminal" evidence="5">
    <location>
        <begin position="32"/>
        <end position="329"/>
    </location>
</feature>
<organism evidence="7 8">
    <name type="scientific">Allacma fusca</name>
    <dbReference type="NCBI Taxonomy" id="39272"/>
    <lineage>
        <taxon>Eukaryota</taxon>
        <taxon>Metazoa</taxon>
        <taxon>Ecdysozoa</taxon>
        <taxon>Arthropoda</taxon>
        <taxon>Hexapoda</taxon>
        <taxon>Collembola</taxon>
        <taxon>Symphypleona</taxon>
        <taxon>Sminthuridae</taxon>
        <taxon>Allacma</taxon>
    </lineage>
</organism>
<feature type="chain" id="PRO_5035156080" evidence="4">
    <location>
        <begin position="17"/>
        <end position="515"/>
    </location>
</feature>
<protein>
    <submittedName>
        <fullName evidence="7">Uncharacterized protein</fullName>
    </submittedName>
</protein>
<evidence type="ECO:0000256" key="4">
    <source>
        <dbReference type="SAM" id="SignalP"/>
    </source>
</evidence>
<dbReference type="EMBL" id="CAJVCH010527632">
    <property type="protein sequence ID" value="CAG7822840.1"/>
    <property type="molecule type" value="Genomic_DNA"/>
</dbReference>
<dbReference type="InterPro" id="IPR013148">
    <property type="entry name" value="Glyco_hydro_32_N"/>
</dbReference>
<evidence type="ECO:0000313" key="7">
    <source>
        <dbReference type="EMBL" id="CAG7822840.1"/>
    </source>
</evidence>
<evidence type="ECO:0000256" key="1">
    <source>
        <dbReference type="ARBA" id="ARBA00022801"/>
    </source>
</evidence>
<evidence type="ECO:0000256" key="2">
    <source>
        <dbReference type="ARBA" id="ARBA00023295"/>
    </source>
</evidence>
<keyword evidence="2 3" id="KW-0326">Glycosidase</keyword>
<reference evidence="7" key="1">
    <citation type="submission" date="2021-06" db="EMBL/GenBank/DDBJ databases">
        <authorList>
            <person name="Hodson N. C."/>
            <person name="Mongue J. A."/>
            <person name="Jaron S. K."/>
        </authorList>
    </citation>
    <scope>NUCLEOTIDE SEQUENCE</scope>
</reference>
<keyword evidence="1 3" id="KW-0378">Hydrolase</keyword>
<evidence type="ECO:0000256" key="3">
    <source>
        <dbReference type="RuleBase" id="RU362110"/>
    </source>
</evidence>
<dbReference type="InterPro" id="IPR018053">
    <property type="entry name" value="Glyco_hydro_32_AS"/>
</dbReference>
<dbReference type="Pfam" id="PF08244">
    <property type="entry name" value="Glyco_hydro_32C"/>
    <property type="match status" value="1"/>
</dbReference>
<keyword evidence="4" id="KW-0732">Signal</keyword>
<dbReference type="InterPro" id="IPR001362">
    <property type="entry name" value="Glyco_hydro_32"/>
</dbReference>
<dbReference type="CDD" id="cd18622">
    <property type="entry name" value="GH32_Inu-like"/>
    <property type="match status" value="1"/>
</dbReference>
<dbReference type="GO" id="GO:0004575">
    <property type="term" value="F:sucrose alpha-glucosidase activity"/>
    <property type="evidence" value="ECO:0007669"/>
    <property type="project" value="TreeGrafter"/>
</dbReference>
<feature type="signal peptide" evidence="4">
    <location>
        <begin position="1"/>
        <end position="16"/>
    </location>
</feature>
<dbReference type="Pfam" id="PF00251">
    <property type="entry name" value="Glyco_hydro_32N"/>
    <property type="match status" value="1"/>
</dbReference>
<dbReference type="SMART" id="SM00640">
    <property type="entry name" value="Glyco_32"/>
    <property type="match status" value="1"/>
</dbReference>
<evidence type="ECO:0000313" key="8">
    <source>
        <dbReference type="Proteomes" id="UP000708208"/>
    </source>
</evidence>
<dbReference type="InterPro" id="IPR013189">
    <property type="entry name" value="Glyco_hydro_32_C"/>
</dbReference>
<proteinExistence type="inferred from homology"/>
<gene>
    <name evidence="7" type="ORF">AFUS01_LOCUS33090</name>
</gene>
<comment type="similarity">
    <text evidence="3">Belongs to the glycosyl hydrolase 32 family.</text>
</comment>
<name>A0A8J2PUN3_9HEXA</name>
<dbReference type="GO" id="GO:0005737">
    <property type="term" value="C:cytoplasm"/>
    <property type="evidence" value="ECO:0007669"/>
    <property type="project" value="TreeGrafter"/>
</dbReference>
<dbReference type="PANTHER" id="PTHR42800">
    <property type="entry name" value="EXOINULINASE INUD (AFU_ORTHOLOGUE AFUA_5G00480)"/>
    <property type="match status" value="1"/>
</dbReference>
<dbReference type="PROSITE" id="PS00609">
    <property type="entry name" value="GLYCOSYL_HYDROL_F32"/>
    <property type="match status" value="1"/>
</dbReference>
<dbReference type="PANTHER" id="PTHR42800:SF1">
    <property type="entry name" value="EXOINULINASE INUD (AFU_ORTHOLOGUE AFUA_5G00480)"/>
    <property type="match status" value="1"/>
</dbReference>
<sequence length="515" mass="57725">MRVVLVVVLALGMVASERPLECRQERHRPQIHFSVPSNWLNDPNGMVYYDGEYHLHYQYHPYSTQWGPMHWGHAVSTDLVTWTDLPISLYPDELGMIFSGSAVVDLDNSTGLQKDSVQPIVAIFTHANAGPQQQSIAYSLNKARDFVKYENNPVVPNPGVGDFRDPKVIRYNDKWVMVLAVGNKVDFFGSSDLKTWEFLSDFGIDPSQGSHAGVWECPDLVRIQHNGFYHWVLLVSINPGGPNGGSVTQYFIGSFDGKEFHSNQMDALWMDWGEDNYAAVSFSNEPKGRTLVMGWMNNWAYANELPTRSEGFNGQMTLPRELNLATVDGALRLISSLPEEFGKLRDPSQVFQLPLLKEIPPNGFYNVSEEIGFKSGLVEVDLAFNMVGIEGTSSIAICFVNRQRQEVCTGYDHERPVDKELFMNRELSGDLRAIGGLRRATAGRVKKDNIITFKIVMDLSAAEVFIDNGLTVFTALFFPDEPLDTLEIRHHAGSAESRVTLINGSVQGLRSMYNC</sequence>
<dbReference type="AlphaFoldDB" id="A0A8J2PUN3"/>